<feature type="signal peptide" evidence="1">
    <location>
        <begin position="1"/>
        <end position="27"/>
    </location>
</feature>
<name>A0A0C2F158_9PSED</name>
<proteinExistence type="predicted"/>
<reference evidence="2 3" key="1">
    <citation type="submission" date="2015-01" db="EMBL/GenBank/DDBJ databases">
        <title>Complete genome of Pseudomonas batumici UCM B-321 producer of the batumin antibiotic with strong antistaphilococcal and potential anticancer activity.</title>
        <authorList>
            <person name="Klochko V.V."/>
            <person name="Zelena L.B."/>
            <person name="Elena K.A."/>
            <person name="Reva O.N."/>
        </authorList>
    </citation>
    <scope>NUCLEOTIDE SEQUENCE [LARGE SCALE GENOMIC DNA]</scope>
    <source>
        <strain evidence="2 3">UCM B-321</strain>
    </source>
</reference>
<protein>
    <recommendedName>
        <fullName evidence="4">Lipoprotein</fullName>
    </recommendedName>
</protein>
<evidence type="ECO:0000313" key="2">
    <source>
        <dbReference type="EMBL" id="KIH84783.1"/>
    </source>
</evidence>
<organism evidence="2 3">
    <name type="scientific">Pseudomonas batumici</name>
    <dbReference type="NCBI Taxonomy" id="226910"/>
    <lineage>
        <taxon>Bacteria</taxon>
        <taxon>Pseudomonadati</taxon>
        <taxon>Pseudomonadota</taxon>
        <taxon>Gammaproteobacteria</taxon>
        <taxon>Pseudomonadales</taxon>
        <taxon>Pseudomonadaceae</taxon>
        <taxon>Pseudomonas</taxon>
    </lineage>
</organism>
<keyword evidence="1" id="KW-0732">Signal</keyword>
<dbReference type="OrthoDB" id="6874044at2"/>
<evidence type="ECO:0000256" key="1">
    <source>
        <dbReference type="SAM" id="SignalP"/>
    </source>
</evidence>
<dbReference type="PATRIC" id="fig|226910.6.peg.1455"/>
<comment type="caution">
    <text evidence="2">The sequence shown here is derived from an EMBL/GenBank/DDBJ whole genome shotgun (WGS) entry which is preliminary data.</text>
</comment>
<dbReference type="AlphaFoldDB" id="A0A0C2F158"/>
<dbReference type="RefSeq" id="WP_040064920.1">
    <property type="nucleotide sequence ID" value="NZ_JXDG01000014.1"/>
</dbReference>
<dbReference type="Proteomes" id="UP000031535">
    <property type="component" value="Unassembled WGS sequence"/>
</dbReference>
<evidence type="ECO:0000313" key="3">
    <source>
        <dbReference type="Proteomes" id="UP000031535"/>
    </source>
</evidence>
<keyword evidence="3" id="KW-1185">Reference proteome</keyword>
<feature type="chain" id="PRO_5002160353" description="Lipoprotein" evidence="1">
    <location>
        <begin position="28"/>
        <end position="172"/>
    </location>
</feature>
<gene>
    <name evidence="2" type="ORF">UCMB321_1463</name>
</gene>
<sequence>MTPLLQSVSLALFCAVISALISLAAFASSTPAVDTVGADAATPGPSKPGASKIVTSIEISNDSPDPLELLGTGLDLGGASPSSFNIASGERRELILDGPRAWFIYGAGPRKCRFVAQHTLLERFAHTQRPNYLPIWIRKAESIGERQASCKARLSKTLKAPPYSYNVKFSMS</sequence>
<accession>A0A0C2F158</accession>
<evidence type="ECO:0008006" key="4">
    <source>
        <dbReference type="Google" id="ProtNLM"/>
    </source>
</evidence>
<dbReference type="EMBL" id="JXDG01000014">
    <property type="protein sequence ID" value="KIH84783.1"/>
    <property type="molecule type" value="Genomic_DNA"/>
</dbReference>